<protein>
    <submittedName>
        <fullName evidence="2">Uncharacterized protein</fullName>
    </submittedName>
</protein>
<organism evidence="2 3">
    <name type="scientific">Pristionchus mayeri</name>
    <dbReference type="NCBI Taxonomy" id="1317129"/>
    <lineage>
        <taxon>Eukaryota</taxon>
        <taxon>Metazoa</taxon>
        <taxon>Ecdysozoa</taxon>
        <taxon>Nematoda</taxon>
        <taxon>Chromadorea</taxon>
        <taxon>Rhabditida</taxon>
        <taxon>Rhabditina</taxon>
        <taxon>Diplogasteromorpha</taxon>
        <taxon>Diplogasteroidea</taxon>
        <taxon>Neodiplogasteridae</taxon>
        <taxon>Pristionchus</taxon>
    </lineage>
</organism>
<dbReference type="EMBL" id="BTRK01000004">
    <property type="protein sequence ID" value="GMR47692.1"/>
    <property type="molecule type" value="Genomic_DNA"/>
</dbReference>
<evidence type="ECO:0000256" key="1">
    <source>
        <dbReference type="SAM" id="MobiDB-lite"/>
    </source>
</evidence>
<reference evidence="3" key="1">
    <citation type="submission" date="2022-10" db="EMBL/GenBank/DDBJ databases">
        <title>Genome assembly of Pristionchus species.</title>
        <authorList>
            <person name="Yoshida K."/>
            <person name="Sommer R.J."/>
        </authorList>
    </citation>
    <scope>NUCLEOTIDE SEQUENCE [LARGE SCALE GENOMIC DNA]</scope>
    <source>
        <strain evidence="3">RS5460</strain>
    </source>
</reference>
<evidence type="ECO:0000313" key="2">
    <source>
        <dbReference type="EMBL" id="GMR47692.1"/>
    </source>
</evidence>
<dbReference type="AlphaFoldDB" id="A0AAN5CNP8"/>
<name>A0AAN5CNP8_9BILA</name>
<gene>
    <name evidence="2" type="ORF">PMAYCL1PPCAC_17887</name>
</gene>
<evidence type="ECO:0000313" key="3">
    <source>
        <dbReference type="Proteomes" id="UP001328107"/>
    </source>
</evidence>
<accession>A0AAN5CNP8</accession>
<feature type="region of interest" description="Disordered" evidence="1">
    <location>
        <begin position="188"/>
        <end position="212"/>
    </location>
</feature>
<proteinExistence type="predicted"/>
<comment type="caution">
    <text evidence="2">The sequence shown here is derived from an EMBL/GenBank/DDBJ whole genome shotgun (WGS) entry which is preliminary data.</text>
</comment>
<keyword evidence="3" id="KW-1185">Reference proteome</keyword>
<dbReference type="Proteomes" id="UP001328107">
    <property type="component" value="Unassembled WGS sequence"/>
</dbReference>
<feature type="non-terminal residue" evidence="2">
    <location>
        <position position="212"/>
    </location>
</feature>
<sequence length="212" mass="24511">MANPRPSASNLKRDESDFIVECAVIHKETIVDLRFDRTIQANAARQLVWKTVSRQFEERFNKKITDGNAKSNFKYRQKALKKDSEKCRILDQWLTDPSSISEREVEEAVGRVDFILFKMHPQGVLAQEKVPEEWEKGFEISAEVEETSDQMRFPEMMGVVKSEEDIIDGPSHSLDQFTANCESRYTSLPSTSSFNDSIPRKRFRLEESQTIP</sequence>